<dbReference type="AlphaFoldDB" id="A0A1Q9CDA6"/>
<reference evidence="1 2" key="1">
    <citation type="submission" date="2016-02" db="EMBL/GenBank/DDBJ databases">
        <title>Genome analysis of coral dinoflagellate symbionts highlights evolutionary adaptations to a symbiotic lifestyle.</title>
        <authorList>
            <person name="Aranda M."/>
            <person name="Li Y."/>
            <person name="Liew Y.J."/>
            <person name="Baumgarten S."/>
            <person name="Simakov O."/>
            <person name="Wilson M."/>
            <person name="Piel J."/>
            <person name="Ashoor H."/>
            <person name="Bougouffa S."/>
            <person name="Bajic V.B."/>
            <person name="Ryu T."/>
            <person name="Ravasi T."/>
            <person name="Bayer T."/>
            <person name="Micklem G."/>
            <person name="Kim H."/>
            <person name="Bhak J."/>
            <person name="Lajeunesse T.C."/>
            <person name="Voolstra C.R."/>
        </authorList>
    </citation>
    <scope>NUCLEOTIDE SEQUENCE [LARGE SCALE GENOMIC DNA]</scope>
    <source>
        <strain evidence="1 2">CCMP2467</strain>
    </source>
</reference>
<gene>
    <name evidence="1" type="ORF">AK812_SmicGene38614</name>
</gene>
<organism evidence="1 2">
    <name type="scientific">Symbiodinium microadriaticum</name>
    <name type="common">Dinoflagellate</name>
    <name type="synonym">Zooxanthella microadriatica</name>
    <dbReference type="NCBI Taxonomy" id="2951"/>
    <lineage>
        <taxon>Eukaryota</taxon>
        <taxon>Sar</taxon>
        <taxon>Alveolata</taxon>
        <taxon>Dinophyceae</taxon>
        <taxon>Suessiales</taxon>
        <taxon>Symbiodiniaceae</taxon>
        <taxon>Symbiodinium</taxon>
    </lineage>
</organism>
<proteinExistence type="predicted"/>
<dbReference type="Proteomes" id="UP000186817">
    <property type="component" value="Unassembled WGS sequence"/>
</dbReference>
<accession>A0A1Q9CDA6</accession>
<keyword evidence="2" id="KW-1185">Reference proteome</keyword>
<dbReference type="EMBL" id="LSRX01001333">
    <property type="protein sequence ID" value="OLP80910.1"/>
    <property type="molecule type" value="Genomic_DNA"/>
</dbReference>
<sequence>MPRGVPGTGYIAVDADEESKATVDISGTENLTYEDILANWRKSSLFGAKIQWTGDILAAWRLADNWA</sequence>
<protein>
    <submittedName>
        <fullName evidence="1">Uncharacterized protein</fullName>
    </submittedName>
</protein>
<evidence type="ECO:0000313" key="1">
    <source>
        <dbReference type="EMBL" id="OLP80910.1"/>
    </source>
</evidence>
<comment type="caution">
    <text evidence="1">The sequence shown here is derived from an EMBL/GenBank/DDBJ whole genome shotgun (WGS) entry which is preliminary data.</text>
</comment>
<name>A0A1Q9CDA6_SYMMI</name>
<evidence type="ECO:0000313" key="2">
    <source>
        <dbReference type="Proteomes" id="UP000186817"/>
    </source>
</evidence>